<dbReference type="EMBL" id="JAYWLC010000032">
    <property type="protein sequence ID" value="MER5173850.1"/>
    <property type="molecule type" value="Genomic_DNA"/>
</dbReference>
<gene>
    <name evidence="1" type="ORF">VSX56_19010</name>
</gene>
<dbReference type="RefSeq" id="WP_350939150.1">
    <property type="nucleotide sequence ID" value="NZ_JAYWLC010000032.1"/>
</dbReference>
<organism evidence="1 2">
    <name type="scientific">Thioclava kandeliae</name>
    <dbReference type="NCBI Taxonomy" id="3070818"/>
    <lineage>
        <taxon>Bacteria</taxon>
        <taxon>Pseudomonadati</taxon>
        <taxon>Pseudomonadota</taxon>
        <taxon>Alphaproteobacteria</taxon>
        <taxon>Rhodobacterales</taxon>
        <taxon>Paracoccaceae</taxon>
        <taxon>Thioclava</taxon>
    </lineage>
</organism>
<dbReference type="Proteomes" id="UP001438953">
    <property type="component" value="Unassembled WGS sequence"/>
</dbReference>
<name>A0ABV1SLR2_9RHOB</name>
<sequence>MTYQPIVPLSGYAGWKVLNRTMETQKAAFTASVTIQNDEEYFRENIGNVTSAEELVSDYRLLKVALGAFGLDDDLQNKYFIKKVLEEGTLDEDSFANKLSDKKYAALSEAFGFDFDPPNTVLSSFADEMIANYEERQFEIAVGDSDESYRFALNAQRELADLAAEDSSDNTKWYTIIGNEALATVMRTGLGLPESTSSLDVDQQVTIFKQKAQQVFGSDEVSQFTDEESVEKLIKYYLLRDQVMNGSVSTSSNSIALTLLQNAASFSARF</sequence>
<reference evidence="1 2" key="2">
    <citation type="submission" date="2024-06" db="EMBL/GenBank/DDBJ databases">
        <title>Thioclava kandeliae sp. nov. from a rhizosphere soil sample of Kandelia candel in a mangrove.</title>
        <authorList>
            <person name="Mu T."/>
        </authorList>
    </citation>
    <scope>NUCLEOTIDE SEQUENCE [LARGE SCALE GENOMIC DNA]</scope>
    <source>
        <strain evidence="1 2">CPCC 100088</strain>
    </source>
</reference>
<evidence type="ECO:0000313" key="2">
    <source>
        <dbReference type="Proteomes" id="UP001438953"/>
    </source>
</evidence>
<comment type="caution">
    <text evidence="1">The sequence shown here is derived from an EMBL/GenBank/DDBJ whole genome shotgun (WGS) entry which is preliminary data.</text>
</comment>
<evidence type="ECO:0000313" key="1">
    <source>
        <dbReference type="EMBL" id="MER5173850.1"/>
    </source>
</evidence>
<proteinExistence type="predicted"/>
<dbReference type="Gene3D" id="1.10.3700.10">
    <property type="entry name" value="AGR C 984p-like"/>
    <property type="match status" value="1"/>
</dbReference>
<dbReference type="Pfam" id="PF06748">
    <property type="entry name" value="DUF1217"/>
    <property type="match status" value="1"/>
</dbReference>
<reference evidence="1 2" key="1">
    <citation type="submission" date="2024-01" db="EMBL/GenBank/DDBJ databases">
        <authorList>
            <person name="Deng Y."/>
            <person name="Su J."/>
        </authorList>
    </citation>
    <scope>NUCLEOTIDE SEQUENCE [LARGE SCALE GENOMIC DNA]</scope>
    <source>
        <strain evidence="1 2">CPCC 100088</strain>
    </source>
</reference>
<dbReference type="InterPro" id="IPR023157">
    <property type="entry name" value="AGR-C-984p-like_sf"/>
</dbReference>
<dbReference type="InterPro" id="IPR010626">
    <property type="entry name" value="DUF1217"/>
</dbReference>
<keyword evidence="2" id="KW-1185">Reference proteome</keyword>
<protein>
    <submittedName>
        <fullName evidence="1">DUF1217 domain-containing protein</fullName>
    </submittedName>
</protein>
<accession>A0ABV1SLR2</accession>
<dbReference type="SUPFAM" id="SSF158837">
    <property type="entry name" value="AGR C 984p-like"/>
    <property type="match status" value="1"/>
</dbReference>